<dbReference type="InterPro" id="IPR011576">
    <property type="entry name" value="Pyridox_Oxase_N"/>
</dbReference>
<evidence type="ECO:0000259" key="2">
    <source>
        <dbReference type="Pfam" id="PF01243"/>
    </source>
</evidence>
<sequence>MTEPTKTKNLDDRYGFAALPWSRARDLLATQTPKENLSFFVGTVRPDGRPHSAPVGAIWVDGALYFKSGPGTRRARNLAANPACVVSVRLNGLDLTLEGEAQRVTDSATLERVAAVYREGGWPATVDGDSLTAPYSAPSAGAPPWSLYRLVLDRAIGVATAEPHGATRWDFSR</sequence>
<dbReference type="EC" id="1.4.3.5" evidence="3"/>
<dbReference type="SUPFAM" id="SSF50475">
    <property type="entry name" value="FMN-binding split barrel"/>
    <property type="match status" value="1"/>
</dbReference>
<dbReference type="Proteomes" id="UP001227101">
    <property type="component" value="Chromosome"/>
</dbReference>
<gene>
    <name evidence="3" type="ORF">QP939_27320</name>
</gene>
<dbReference type="EC" id="1.-.-.-" evidence="3"/>
<dbReference type="RefSeq" id="WP_285449066.1">
    <property type="nucleotide sequence ID" value="NZ_CP127173.1"/>
</dbReference>
<dbReference type="InterPro" id="IPR052019">
    <property type="entry name" value="F420H2_bilvrd_red/Heme_oxyg"/>
</dbReference>
<reference evidence="3 4" key="1">
    <citation type="submission" date="2023-06" db="EMBL/GenBank/DDBJ databases">
        <authorList>
            <person name="Oyuntsetseg B."/>
            <person name="Kim S.B."/>
        </authorList>
    </citation>
    <scope>NUCLEOTIDE SEQUENCE [LARGE SCALE GENOMIC DNA]</scope>
    <source>
        <strain evidence="3 4">2-2</strain>
    </source>
</reference>
<accession>A0ABY8X8E0</accession>
<protein>
    <submittedName>
        <fullName evidence="3">Pyridoxamine 5'-phosphate oxidase family protein</fullName>
        <ecNumber evidence="3">1.-.-.-</ecNumber>
        <ecNumber evidence="3">1.4.3.5</ecNumber>
    </submittedName>
</protein>
<keyword evidence="1 3" id="KW-0560">Oxidoreductase</keyword>
<dbReference type="Pfam" id="PF01243">
    <property type="entry name" value="PNPOx_N"/>
    <property type="match status" value="1"/>
</dbReference>
<evidence type="ECO:0000313" key="4">
    <source>
        <dbReference type="Proteomes" id="UP001227101"/>
    </source>
</evidence>
<name>A0ABY8X8E0_9PSEU</name>
<keyword evidence="4" id="KW-1185">Reference proteome</keyword>
<dbReference type="Gene3D" id="2.30.110.10">
    <property type="entry name" value="Electron Transport, Fmn-binding Protein, Chain A"/>
    <property type="match status" value="1"/>
</dbReference>
<dbReference type="InterPro" id="IPR012349">
    <property type="entry name" value="Split_barrel_FMN-bd"/>
</dbReference>
<evidence type="ECO:0000256" key="1">
    <source>
        <dbReference type="ARBA" id="ARBA00023002"/>
    </source>
</evidence>
<dbReference type="GO" id="GO:0004733">
    <property type="term" value="F:pyridoxamine phosphate oxidase activity"/>
    <property type="evidence" value="ECO:0007669"/>
    <property type="project" value="UniProtKB-EC"/>
</dbReference>
<dbReference type="PANTHER" id="PTHR35176:SF4">
    <property type="entry name" value="PYRIDOXAMINE 5'-PHOSPHATE OXIDASE-RELATED FMN-BINDING"/>
    <property type="match status" value="1"/>
</dbReference>
<evidence type="ECO:0000313" key="3">
    <source>
        <dbReference type="EMBL" id="WIV52674.1"/>
    </source>
</evidence>
<organism evidence="3 4">
    <name type="scientific">Amycolatopsis nalaikhensis</name>
    <dbReference type="NCBI Taxonomy" id="715472"/>
    <lineage>
        <taxon>Bacteria</taxon>
        <taxon>Bacillati</taxon>
        <taxon>Actinomycetota</taxon>
        <taxon>Actinomycetes</taxon>
        <taxon>Pseudonocardiales</taxon>
        <taxon>Pseudonocardiaceae</taxon>
        <taxon>Amycolatopsis</taxon>
    </lineage>
</organism>
<dbReference type="PANTHER" id="PTHR35176">
    <property type="entry name" value="HEME OXYGENASE HI_0854-RELATED"/>
    <property type="match status" value="1"/>
</dbReference>
<dbReference type="EMBL" id="CP127173">
    <property type="protein sequence ID" value="WIV52674.1"/>
    <property type="molecule type" value="Genomic_DNA"/>
</dbReference>
<proteinExistence type="predicted"/>
<feature type="domain" description="Pyridoxamine 5'-phosphate oxidase N-terminal" evidence="2">
    <location>
        <begin position="35"/>
        <end position="115"/>
    </location>
</feature>